<name>A0A4X2LF46_VOMUR</name>
<accession>A0A4X2LF46</accession>
<dbReference type="PANTHER" id="PTHR12899">
    <property type="entry name" value="39S RIBOSOMAL PROTEIN L18, MITOCHONDRIAL"/>
    <property type="match status" value="1"/>
</dbReference>
<dbReference type="Pfam" id="PF00861">
    <property type="entry name" value="Ribosomal_L18p"/>
    <property type="match status" value="1"/>
</dbReference>
<evidence type="ECO:0000256" key="1">
    <source>
        <dbReference type="ARBA" id="ARBA00004173"/>
    </source>
</evidence>
<dbReference type="InterPro" id="IPR036967">
    <property type="entry name" value="Ribosomal_uS11_sf"/>
</dbReference>
<evidence type="ECO:0000256" key="4">
    <source>
        <dbReference type="ARBA" id="ARBA00023128"/>
    </source>
</evidence>
<evidence type="ECO:0000256" key="7">
    <source>
        <dbReference type="ARBA" id="ARBA00069051"/>
    </source>
</evidence>
<dbReference type="GeneTree" id="ENSGT00390000006394"/>
<dbReference type="RefSeq" id="XP_027702267.1">
    <property type="nucleotide sequence ID" value="XM_027846466.1"/>
</dbReference>
<dbReference type="GO" id="GO:0003735">
    <property type="term" value="F:structural constituent of ribosome"/>
    <property type="evidence" value="ECO:0007669"/>
    <property type="project" value="InterPro"/>
</dbReference>
<proteinExistence type="inferred from homology"/>
<evidence type="ECO:0000256" key="3">
    <source>
        <dbReference type="ARBA" id="ARBA00022980"/>
    </source>
</evidence>
<dbReference type="SUPFAM" id="SSF53137">
    <property type="entry name" value="Translational machinery components"/>
    <property type="match status" value="1"/>
</dbReference>
<reference evidence="9" key="2">
    <citation type="submission" date="2025-05" db="UniProtKB">
        <authorList>
            <consortium name="Ensembl"/>
        </authorList>
    </citation>
    <scope>IDENTIFICATION</scope>
</reference>
<evidence type="ECO:0000256" key="6">
    <source>
        <dbReference type="ARBA" id="ARBA00059887"/>
    </source>
</evidence>
<dbReference type="GeneID" id="114031404"/>
<comment type="subcellular location">
    <subcellularLocation>
        <location evidence="1">Mitochondrion</location>
    </subcellularLocation>
</comment>
<sequence>MALRPWGRNLLALCRKPGFRLAPLTTSPNPAPAPEGDTKENEAIAPEFTNRNPHNLERLALARKERGWATVWPRRAYWHRLRVQRTQHHIEAFIEHHNGDVVVSASTREWAIKKHLYRTRSVNAGENIGRVLAQRCLEAGINFMVFYPTSWESSSELIQRLQNAMKEGGVVLQEPRRIYE</sequence>
<evidence type="ECO:0000256" key="8">
    <source>
        <dbReference type="ARBA" id="ARBA00082661"/>
    </source>
</evidence>
<dbReference type="Gene3D" id="3.30.420.80">
    <property type="entry name" value="Ribosomal protein S11"/>
    <property type="match status" value="1"/>
</dbReference>
<dbReference type="InterPro" id="IPR057268">
    <property type="entry name" value="Ribosomal_L18"/>
</dbReference>
<reference evidence="11" key="1">
    <citation type="submission" date="2018-12" db="EMBL/GenBank/DDBJ databases">
        <authorList>
            <person name="Yazar S."/>
        </authorList>
    </citation>
    <scope>NUCLEOTIDE SEQUENCE [LARGE SCALE GENOMIC DNA]</scope>
</reference>
<keyword evidence="3" id="KW-0689">Ribosomal protein</keyword>
<dbReference type="CDD" id="cd00432">
    <property type="entry name" value="Ribosomal_L18_L5e"/>
    <property type="match status" value="1"/>
</dbReference>
<keyword evidence="5" id="KW-0687">Ribonucleoprotein</keyword>
<dbReference type="Proteomes" id="UP000314987">
    <property type="component" value="Unassembled WGS sequence"/>
</dbReference>
<dbReference type="GO" id="GO:0005840">
    <property type="term" value="C:ribosome"/>
    <property type="evidence" value="ECO:0007669"/>
    <property type="project" value="UniProtKB-KW"/>
</dbReference>
<comment type="similarity">
    <text evidence="2">Belongs to the universal ribosomal protein uL18 family.</text>
</comment>
<organism evidence="9 11">
    <name type="scientific">Vombatus ursinus</name>
    <name type="common">Common wombat</name>
    <dbReference type="NCBI Taxonomy" id="29139"/>
    <lineage>
        <taxon>Eukaryota</taxon>
        <taxon>Metazoa</taxon>
        <taxon>Chordata</taxon>
        <taxon>Craniata</taxon>
        <taxon>Vertebrata</taxon>
        <taxon>Euteleostomi</taxon>
        <taxon>Mammalia</taxon>
        <taxon>Metatheria</taxon>
        <taxon>Diprotodontia</taxon>
        <taxon>Vombatidae</taxon>
        <taxon>Vombatus</taxon>
    </lineage>
</organism>
<dbReference type="AlphaFoldDB" id="A0A4X2LF46"/>
<dbReference type="Ensembl" id="ENSVURT00010026816.1">
    <property type="protein sequence ID" value="ENSVURP00010023559.1"/>
    <property type="gene ID" value="ENSVURG00010018050.1"/>
</dbReference>
<dbReference type="GO" id="GO:0005743">
    <property type="term" value="C:mitochondrial inner membrane"/>
    <property type="evidence" value="ECO:0007669"/>
    <property type="project" value="UniProtKB-ARBA"/>
</dbReference>
<keyword evidence="11" id="KW-1185">Reference proteome</keyword>
<dbReference type="Ensembl" id="ENSVURT00010028285.1">
    <property type="protein sequence ID" value="ENSVURP00010024846.1"/>
    <property type="gene ID" value="ENSVURG00010019031.1"/>
</dbReference>
<evidence type="ECO:0000313" key="10">
    <source>
        <dbReference type="Ensembl" id="ENSVURP00010024846.1"/>
    </source>
</evidence>
<dbReference type="PANTHER" id="PTHR12899:SF3">
    <property type="entry name" value="LARGE RIBOSOMAL SUBUNIT PROTEIN UL18M"/>
    <property type="match status" value="1"/>
</dbReference>
<dbReference type="GO" id="GO:0008097">
    <property type="term" value="F:5S rRNA binding"/>
    <property type="evidence" value="ECO:0007669"/>
    <property type="project" value="TreeGrafter"/>
</dbReference>
<evidence type="ECO:0000256" key="5">
    <source>
        <dbReference type="ARBA" id="ARBA00023274"/>
    </source>
</evidence>
<gene>
    <name evidence="9" type="primary">LOC114031404</name>
    <name evidence="10" type="synonym">LOC114031403</name>
</gene>
<evidence type="ECO:0000313" key="9">
    <source>
        <dbReference type="Ensembl" id="ENSVURP00010023559.1"/>
    </source>
</evidence>
<dbReference type="InterPro" id="IPR005484">
    <property type="entry name" value="Ribosomal_uL18_bac/plant/anim"/>
</dbReference>
<keyword evidence="4" id="KW-0496">Mitochondrion</keyword>
<dbReference type="GO" id="GO:0006412">
    <property type="term" value="P:translation"/>
    <property type="evidence" value="ECO:0007669"/>
    <property type="project" value="InterPro"/>
</dbReference>
<evidence type="ECO:0000313" key="11">
    <source>
        <dbReference type="Proteomes" id="UP000314987"/>
    </source>
</evidence>
<comment type="function">
    <text evidence="6">Together with thiosulfate sulfurtransferase (TST), acts as a mitochondrial import factor for the cytosolic 5S rRNA. The precursor form shows RNA chaperone activity; is able to fold the 5S rRNA into an import-competent conformation that is recognized by rhodanese (TST). Both the cytoplasmic and mitochondrial forms are able to bind to the helix IV-loop D in the gamma domain of the 5S rRNA.</text>
</comment>
<evidence type="ECO:0000256" key="2">
    <source>
        <dbReference type="ARBA" id="ARBA00007116"/>
    </source>
</evidence>
<protein>
    <recommendedName>
        <fullName evidence="7">Large ribosomal subunit protein uL18m</fullName>
    </recommendedName>
    <alternativeName>
        <fullName evidence="8">39S ribosomal protein L18, mitochondrial</fullName>
    </alternativeName>
</protein>
<dbReference type="GO" id="GO:1990904">
    <property type="term" value="C:ribonucleoprotein complex"/>
    <property type="evidence" value="ECO:0007669"/>
    <property type="project" value="UniProtKB-KW"/>
</dbReference>
<dbReference type="FunFam" id="3.30.420.80:FF:000005">
    <property type="entry name" value="39S ribosomal protein L18, mitochondrial"/>
    <property type="match status" value="1"/>
</dbReference>